<evidence type="ECO:0000259" key="1">
    <source>
        <dbReference type="Pfam" id="PF14301"/>
    </source>
</evidence>
<dbReference type="EMBL" id="JAHWQX010000011">
    <property type="protein sequence ID" value="MBW3099272.1"/>
    <property type="molecule type" value="Genomic_DNA"/>
</dbReference>
<organism evidence="2 3">
    <name type="scientific">Pseudohoeflea coraliihabitans</name>
    <dbReference type="NCBI Taxonomy" id="2860393"/>
    <lineage>
        <taxon>Bacteria</taxon>
        <taxon>Pseudomonadati</taxon>
        <taxon>Pseudomonadota</taxon>
        <taxon>Alphaproteobacteria</taxon>
        <taxon>Hyphomicrobiales</taxon>
        <taxon>Rhizobiaceae</taxon>
        <taxon>Pseudohoeflea</taxon>
    </lineage>
</organism>
<reference evidence="2" key="1">
    <citation type="submission" date="2021-07" db="EMBL/GenBank/DDBJ databases">
        <title>Pseudohoeflea marina sp. nov. a polyhydroxyalcanoate-producing bacterium.</title>
        <authorList>
            <person name="Zheng W."/>
            <person name="Yu S."/>
            <person name="Huang Y."/>
        </authorList>
    </citation>
    <scope>NUCLEOTIDE SEQUENCE</scope>
    <source>
        <strain evidence="2">DP4N28-3</strain>
    </source>
</reference>
<sequence>IASDGLTRVDIPSGADWQVGGTWDGSAYSDPPGHADKVQAKRRAGVNAERTRRLLAGKAFNVTGYGTVHPDGSIATQTILNRQAAKAKAMQADNDASASLVFRDVQNVIHQLTPSQMLELVDLGSAWVEATYKASWDIKDMNPIPADYADVKRWP</sequence>
<protein>
    <recommendedName>
        <fullName evidence="1">DUF4376 domain-containing protein</fullName>
    </recommendedName>
</protein>
<evidence type="ECO:0000313" key="2">
    <source>
        <dbReference type="EMBL" id="MBW3099272.1"/>
    </source>
</evidence>
<evidence type="ECO:0000313" key="3">
    <source>
        <dbReference type="Proteomes" id="UP001430804"/>
    </source>
</evidence>
<feature type="domain" description="DUF4376" evidence="1">
    <location>
        <begin position="39"/>
        <end position="142"/>
    </location>
</feature>
<dbReference type="Pfam" id="PF14301">
    <property type="entry name" value="DUF4376"/>
    <property type="match status" value="1"/>
</dbReference>
<dbReference type="Proteomes" id="UP001430804">
    <property type="component" value="Unassembled WGS sequence"/>
</dbReference>
<proteinExistence type="predicted"/>
<gene>
    <name evidence="2" type="ORF">KY465_18475</name>
</gene>
<dbReference type="RefSeq" id="WP_219203600.1">
    <property type="nucleotide sequence ID" value="NZ_JAHWQX010000011.1"/>
</dbReference>
<comment type="caution">
    <text evidence="2">The sequence shown here is derived from an EMBL/GenBank/DDBJ whole genome shotgun (WGS) entry which is preliminary data.</text>
</comment>
<name>A0ABS6WTI0_9HYPH</name>
<feature type="non-terminal residue" evidence="2">
    <location>
        <position position="1"/>
    </location>
</feature>
<accession>A0ABS6WTI0</accession>
<keyword evidence="3" id="KW-1185">Reference proteome</keyword>
<dbReference type="InterPro" id="IPR025484">
    <property type="entry name" value="DUF4376"/>
</dbReference>